<keyword evidence="3" id="KW-0812">Transmembrane</keyword>
<keyword evidence="5" id="KW-0472">Membrane</keyword>
<proteinExistence type="inferred from homology"/>
<comment type="subcellular location">
    <subcellularLocation>
        <location evidence="1">Membrane</location>
        <topology evidence="1">Multi-pass membrane protein</topology>
    </subcellularLocation>
</comment>
<dbReference type="PANTHER" id="PTHR22945">
    <property type="entry name" value="SERPENTINE RECEPTOR, CLASS D DELTA"/>
    <property type="match status" value="1"/>
</dbReference>
<evidence type="ECO:0000313" key="7">
    <source>
        <dbReference type="Proteomes" id="UP000005239"/>
    </source>
</evidence>
<dbReference type="PANTHER" id="PTHR22945:SF40">
    <property type="entry name" value="SERPENTINE RECEPTOR, CLASS D (DELTA)-RELATED"/>
    <property type="match status" value="1"/>
</dbReference>
<keyword evidence="4" id="KW-1133">Transmembrane helix</keyword>
<protein>
    <submittedName>
        <fullName evidence="6">G protein-coupled receptor</fullName>
    </submittedName>
</protein>
<dbReference type="InterPro" id="IPR019421">
    <property type="entry name" value="7TM_GPCR_serpentine_rcpt_Srd"/>
</dbReference>
<reference evidence="6" key="2">
    <citation type="submission" date="2022-06" db="UniProtKB">
        <authorList>
            <consortium name="EnsemblMetazoa"/>
        </authorList>
    </citation>
    <scope>IDENTIFICATION</scope>
    <source>
        <strain evidence="6">PS312</strain>
    </source>
</reference>
<evidence type="ECO:0000256" key="5">
    <source>
        <dbReference type="ARBA" id="ARBA00023136"/>
    </source>
</evidence>
<evidence type="ECO:0000256" key="4">
    <source>
        <dbReference type="ARBA" id="ARBA00022989"/>
    </source>
</evidence>
<dbReference type="Proteomes" id="UP000005239">
    <property type="component" value="Unassembled WGS sequence"/>
</dbReference>
<accession>A0A8R1UN67</accession>
<accession>A0A2A6CY65</accession>
<dbReference type="Pfam" id="PF10317">
    <property type="entry name" value="7TM_GPCR_Srd"/>
    <property type="match status" value="1"/>
</dbReference>
<dbReference type="AlphaFoldDB" id="A0A2A6CY65"/>
<dbReference type="GO" id="GO:0016020">
    <property type="term" value="C:membrane"/>
    <property type="evidence" value="ECO:0007669"/>
    <property type="project" value="UniProtKB-SubCell"/>
</dbReference>
<dbReference type="InterPro" id="IPR050920">
    <property type="entry name" value="Nematode_rcpt-like_delta"/>
</dbReference>
<evidence type="ECO:0000313" key="6">
    <source>
        <dbReference type="EnsemblMetazoa" id="PPA36495.1"/>
    </source>
</evidence>
<organism evidence="6 7">
    <name type="scientific">Pristionchus pacificus</name>
    <name type="common">Parasitic nematode worm</name>
    <dbReference type="NCBI Taxonomy" id="54126"/>
    <lineage>
        <taxon>Eukaryota</taxon>
        <taxon>Metazoa</taxon>
        <taxon>Ecdysozoa</taxon>
        <taxon>Nematoda</taxon>
        <taxon>Chromadorea</taxon>
        <taxon>Rhabditida</taxon>
        <taxon>Rhabditina</taxon>
        <taxon>Diplogasteromorpha</taxon>
        <taxon>Diplogasteroidea</taxon>
        <taxon>Neodiplogasteridae</taxon>
        <taxon>Pristionchus</taxon>
    </lineage>
</organism>
<comment type="similarity">
    <text evidence="2">Belongs to the nematode receptor-like protein srd family.</text>
</comment>
<keyword evidence="7" id="KW-1185">Reference proteome</keyword>
<reference evidence="7" key="1">
    <citation type="journal article" date="2008" name="Nat. Genet.">
        <title>The Pristionchus pacificus genome provides a unique perspective on nematode lifestyle and parasitism.</title>
        <authorList>
            <person name="Dieterich C."/>
            <person name="Clifton S.W."/>
            <person name="Schuster L.N."/>
            <person name="Chinwalla A."/>
            <person name="Delehaunty K."/>
            <person name="Dinkelacker I."/>
            <person name="Fulton L."/>
            <person name="Fulton R."/>
            <person name="Godfrey J."/>
            <person name="Minx P."/>
            <person name="Mitreva M."/>
            <person name="Roeseler W."/>
            <person name="Tian H."/>
            <person name="Witte H."/>
            <person name="Yang S.P."/>
            <person name="Wilson R.K."/>
            <person name="Sommer R.J."/>
        </authorList>
    </citation>
    <scope>NUCLEOTIDE SEQUENCE [LARGE SCALE GENOMIC DNA]</scope>
    <source>
        <strain evidence="7">PS312</strain>
    </source>
</reference>
<sequence>MHTPIAMAFAHYIICSFGMFTNATLFIIALTKTPKEMKTYGSVLATSAVVDFSVALSSGLTFAKVEMLEIYALTGLSNYFGSFLLSIHLFAVALAGHAYFAYNITFCFCYRTSCPCHGVTFTFYVMISVFRDTKAFRAYLSCHLVITPFPFAYGLIIQSCLPIIDLIGLAFFCVSQYTEIKSEAAGHSLLKCFEIVVSLHPLTSLYFVRPYRIAILRFVGASSALHKASLSVTSKKGSSTASSTVVSPQLLTCLYFVRPCRISIAEPFLVHFSFANTEIEPVKQEQEESHIINIFFIVG</sequence>
<name>A0A2A6CY65_PRIPA</name>
<evidence type="ECO:0000256" key="3">
    <source>
        <dbReference type="ARBA" id="ARBA00022692"/>
    </source>
</evidence>
<evidence type="ECO:0000256" key="2">
    <source>
        <dbReference type="ARBA" id="ARBA00009166"/>
    </source>
</evidence>
<dbReference type="EnsemblMetazoa" id="PPA36495.1">
    <property type="protein sequence ID" value="PPA36495.1"/>
    <property type="gene ID" value="WBGene00274864"/>
</dbReference>
<gene>
    <name evidence="6" type="primary">WBGene00274864</name>
</gene>
<evidence type="ECO:0000256" key="1">
    <source>
        <dbReference type="ARBA" id="ARBA00004141"/>
    </source>
</evidence>